<dbReference type="SUPFAM" id="SSF55718">
    <property type="entry name" value="SCP-like"/>
    <property type="match status" value="2"/>
</dbReference>
<evidence type="ECO:0000313" key="2">
    <source>
        <dbReference type="EMBL" id="KNE72120.1"/>
    </source>
</evidence>
<dbReference type="PANTHER" id="PTHR10094:SF25">
    <property type="entry name" value="SCP2 STEROL-BINDING DOMAIN-CONTAINING PROTEIN 1"/>
    <property type="match status" value="1"/>
</dbReference>
<dbReference type="FunFam" id="3.30.1050.10:FF:000001">
    <property type="entry name" value="Putative Non-specific lipid-transfer protein"/>
    <property type="match status" value="2"/>
</dbReference>
<dbReference type="eggNOG" id="KOG4170">
    <property type="taxonomic scope" value="Eukaryota"/>
</dbReference>
<feature type="domain" description="SCP2" evidence="1">
    <location>
        <begin position="20"/>
        <end position="115"/>
    </location>
</feature>
<evidence type="ECO:0000313" key="3">
    <source>
        <dbReference type="Proteomes" id="UP000054350"/>
    </source>
</evidence>
<dbReference type="AlphaFoldDB" id="A0A0L0TBP8"/>
<proteinExistence type="predicted"/>
<dbReference type="Gene3D" id="3.30.1050.10">
    <property type="entry name" value="SCP2 sterol-binding domain"/>
    <property type="match status" value="2"/>
</dbReference>
<gene>
    <name evidence="2" type="ORF">AMAG_16614</name>
</gene>
<dbReference type="Pfam" id="PF02036">
    <property type="entry name" value="SCP2"/>
    <property type="match status" value="2"/>
</dbReference>
<protein>
    <recommendedName>
        <fullName evidence="1">SCP2 domain-containing protein</fullName>
    </recommendedName>
</protein>
<evidence type="ECO:0000259" key="1">
    <source>
        <dbReference type="Pfam" id="PF02036"/>
    </source>
</evidence>
<reference evidence="3" key="2">
    <citation type="submission" date="2009-11" db="EMBL/GenBank/DDBJ databases">
        <title>The Genome Sequence of Allomyces macrogynus strain ATCC 38327.</title>
        <authorList>
            <consortium name="The Broad Institute Genome Sequencing Platform"/>
            <person name="Russ C."/>
            <person name="Cuomo C."/>
            <person name="Shea T."/>
            <person name="Young S.K."/>
            <person name="Zeng Q."/>
            <person name="Koehrsen M."/>
            <person name="Haas B."/>
            <person name="Borodovsky M."/>
            <person name="Guigo R."/>
            <person name="Alvarado L."/>
            <person name="Berlin A."/>
            <person name="Borenstein D."/>
            <person name="Chen Z."/>
            <person name="Engels R."/>
            <person name="Freedman E."/>
            <person name="Gellesch M."/>
            <person name="Goldberg J."/>
            <person name="Griggs A."/>
            <person name="Gujja S."/>
            <person name="Heiman D."/>
            <person name="Hepburn T."/>
            <person name="Howarth C."/>
            <person name="Jen D."/>
            <person name="Larson L."/>
            <person name="Lewis B."/>
            <person name="Mehta T."/>
            <person name="Park D."/>
            <person name="Pearson M."/>
            <person name="Roberts A."/>
            <person name="Saif S."/>
            <person name="Shenoy N."/>
            <person name="Sisk P."/>
            <person name="Stolte C."/>
            <person name="Sykes S."/>
            <person name="Walk T."/>
            <person name="White J."/>
            <person name="Yandava C."/>
            <person name="Burger G."/>
            <person name="Gray M.W."/>
            <person name="Holland P.W.H."/>
            <person name="King N."/>
            <person name="Lang F.B.F."/>
            <person name="Roger A.J."/>
            <person name="Ruiz-Trillo I."/>
            <person name="Lander E."/>
            <person name="Nusbaum C."/>
        </authorList>
    </citation>
    <scope>NUCLEOTIDE SEQUENCE [LARGE SCALE GENOMIC DNA]</scope>
    <source>
        <strain evidence="3">ATCC 38327</strain>
    </source>
</reference>
<dbReference type="OrthoDB" id="10265837at2759"/>
<name>A0A0L0TBP8_ALLM3</name>
<dbReference type="EMBL" id="GG745377">
    <property type="protein sequence ID" value="KNE72120.1"/>
    <property type="molecule type" value="Genomic_DNA"/>
</dbReference>
<reference evidence="2 3" key="1">
    <citation type="submission" date="2009-11" db="EMBL/GenBank/DDBJ databases">
        <title>Annotation of Allomyces macrogynus ATCC 38327.</title>
        <authorList>
            <consortium name="The Broad Institute Genome Sequencing Platform"/>
            <person name="Russ C."/>
            <person name="Cuomo C."/>
            <person name="Burger G."/>
            <person name="Gray M.W."/>
            <person name="Holland P.W.H."/>
            <person name="King N."/>
            <person name="Lang F.B.F."/>
            <person name="Roger A.J."/>
            <person name="Ruiz-Trillo I."/>
            <person name="Young S.K."/>
            <person name="Zeng Q."/>
            <person name="Gargeya S."/>
            <person name="Fitzgerald M."/>
            <person name="Haas B."/>
            <person name="Abouelleil A."/>
            <person name="Alvarado L."/>
            <person name="Arachchi H.M."/>
            <person name="Berlin A."/>
            <person name="Chapman S.B."/>
            <person name="Gearin G."/>
            <person name="Goldberg J."/>
            <person name="Griggs A."/>
            <person name="Gujja S."/>
            <person name="Hansen M."/>
            <person name="Heiman D."/>
            <person name="Howarth C."/>
            <person name="Larimer J."/>
            <person name="Lui A."/>
            <person name="MacDonald P.J.P."/>
            <person name="McCowen C."/>
            <person name="Montmayeur A."/>
            <person name="Murphy C."/>
            <person name="Neiman D."/>
            <person name="Pearson M."/>
            <person name="Priest M."/>
            <person name="Roberts A."/>
            <person name="Saif S."/>
            <person name="Shea T."/>
            <person name="Sisk P."/>
            <person name="Stolte C."/>
            <person name="Sykes S."/>
            <person name="Wortman J."/>
            <person name="Nusbaum C."/>
            <person name="Birren B."/>
        </authorList>
    </citation>
    <scope>NUCLEOTIDE SEQUENCE [LARGE SCALE GENOMIC DNA]</scope>
    <source>
        <strain evidence="2 3">ATCC 38327</strain>
    </source>
</reference>
<keyword evidence="3" id="KW-1185">Reference proteome</keyword>
<dbReference type="InterPro" id="IPR036527">
    <property type="entry name" value="SCP2_sterol-bd_dom_sf"/>
</dbReference>
<dbReference type="InterPro" id="IPR003033">
    <property type="entry name" value="SCP2_sterol-bd_dom"/>
</dbReference>
<feature type="domain" description="SCP2" evidence="1">
    <location>
        <begin position="166"/>
        <end position="261"/>
    </location>
</feature>
<organism evidence="2 3">
    <name type="scientific">Allomyces macrogynus (strain ATCC 38327)</name>
    <name type="common">Allomyces javanicus var. macrogynus</name>
    <dbReference type="NCBI Taxonomy" id="578462"/>
    <lineage>
        <taxon>Eukaryota</taxon>
        <taxon>Fungi</taxon>
        <taxon>Fungi incertae sedis</taxon>
        <taxon>Blastocladiomycota</taxon>
        <taxon>Blastocladiomycetes</taxon>
        <taxon>Blastocladiales</taxon>
        <taxon>Blastocladiaceae</taxon>
        <taxon>Allomyces</taxon>
    </lineage>
</organism>
<dbReference type="GO" id="GO:0005829">
    <property type="term" value="C:cytosol"/>
    <property type="evidence" value="ECO:0007669"/>
    <property type="project" value="TreeGrafter"/>
</dbReference>
<dbReference type="VEuPathDB" id="FungiDB:AMAG_16614"/>
<dbReference type="STRING" id="578462.A0A0L0TBP8"/>
<sequence>MTFKAAPIFQAIKTSVDAASPAEKADKLKKINAVFQFNVKNGAGEQKTWALDLKSTGAVTEGAASGKPDITITVADDVFADIASGKTAAQKAFMAGKLKVSGNMMQAMKLDGLFKDVRPALAAAKPAAAPAAAAPAAPAAGALTVDGVASSQIFSQIHAGLHAMSPTERADTVKKAKAVFQFNIKAGGAQHTFTLDLKNGSGDVYQGACKTGKADATITIADQDFVSLASGKANGQKLFMAGKLKIAGQMMLATKLDGILKGMQKKPKL</sequence>
<dbReference type="Proteomes" id="UP000054350">
    <property type="component" value="Unassembled WGS sequence"/>
</dbReference>
<dbReference type="PANTHER" id="PTHR10094">
    <property type="entry name" value="STEROL CARRIER PROTEIN 2 SCP-2 FAMILY PROTEIN"/>
    <property type="match status" value="1"/>
</dbReference>
<accession>A0A0L0TBP8</accession>